<feature type="transmembrane region" description="Helical" evidence="11">
    <location>
        <begin position="238"/>
        <end position="255"/>
    </location>
</feature>
<evidence type="ECO:0000256" key="7">
    <source>
        <dbReference type="ARBA" id="ARBA00023053"/>
    </source>
</evidence>
<organism evidence="12 13">
    <name type="scientific">Pseudoclavibacter chungangensis</name>
    <dbReference type="NCBI Taxonomy" id="587635"/>
    <lineage>
        <taxon>Bacteria</taxon>
        <taxon>Bacillati</taxon>
        <taxon>Actinomycetota</taxon>
        <taxon>Actinomycetes</taxon>
        <taxon>Micrococcales</taxon>
        <taxon>Microbacteriaceae</taxon>
        <taxon>Pseudoclavibacter</taxon>
    </lineage>
</organism>
<comment type="caution">
    <text evidence="12">The sequence shown here is derived from an EMBL/GenBank/DDBJ whole genome shotgun (WGS) entry which is preliminary data.</text>
</comment>
<evidence type="ECO:0000256" key="5">
    <source>
        <dbReference type="ARBA" id="ARBA00022692"/>
    </source>
</evidence>
<feature type="transmembrane region" description="Helical" evidence="11">
    <location>
        <begin position="376"/>
        <end position="397"/>
    </location>
</feature>
<keyword evidence="8 11" id="KW-0406">Ion transport</keyword>
<dbReference type="GO" id="GO:0005886">
    <property type="term" value="C:plasma membrane"/>
    <property type="evidence" value="ECO:0007669"/>
    <property type="project" value="UniProtKB-SubCell"/>
</dbReference>
<evidence type="ECO:0000256" key="2">
    <source>
        <dbReference type="ARBA" id="ARBA00022448"/>
    </source>
</evidence>
<keyword evidence="4 11" id="KW-1003">Cell membrane</keyword>
<dbReference type="Gene3D" id="1.20.1530.10">
    <property type="entry name" value="Na+/H+ antiporter like domain"/>
    <property type="match status" value="1"/>
</dbReference>
<evidence type="ECO:0000256" key="4">
    <source>
        <dbReference type="ARBA" id="ARBA00022475"/>
    </source>
</evidence>
<reference evidence="12 13" key="1">
    <citation type="submission" date="2019-09" db="EMBL/GenBank/DDBJ databases">
        <title>Phylogeny of genus Pseudoclavibacter and closely related genus.</title>
        <authorList>
            <person name="Li Y."/>
        </authorList>
    </citation>
    <scope>NUCLEOTIDE SEQUENCE [LARGE SCALE GENOMIC DNA]</scope>
    <source>
        <strain evidence="12 13">DSM 23821</strain>
    </source>
</reference>
<feature type="transmembrane region" description="Helical" evidence="11">
    <location>
        <begin position="193"/>
        <end position="210"/>
    </location>
</feature>
<dbReference type="PANTHER" id="PTHR30341">
    <property type="entry name" value="SODIUM ION/PROTON ANTIPORTER NHAA-RELATED"/>
    <property type="match status" value="1"/>
</dbReference>
<dbReference type="Proteomes" id="UP000467240">
    <property type="component" value="Unassembled WGS sequence"/>
</dbReference>
<dbReference type="NCBIfam" id="TIGR00773">
    <property type="entry name" value="NhaA"/>
    <property type="match status" value="1"/>
</dbReference>
<keyword evidence="7 11" id="KW-0915">Sodium</keyword>
<evidence type="ECO:0000256" key="1">
    <source>
        <dbReference type="ARBA" id="ARBA00004429"/>
    </source>
</evidence>
<dbReference type="InterPro" id="IPR023171">
    <property type="entry name" value="Na/H_antiporter_dom_sf"/>
</dbReference>
<name>A0A7J5BQ47_9MICO</name>
<feature type="transmembrane region" description="Helical" evidence="11">
    <location>
        <begin position="215"/>
        <end position="232"/>
    </location>
</feature>
<evidence type="ECO:0000256" key="9">
    <source>
        <dbReference type="ARBA" id="ARBA00023136"/>
    </source>
</evidence>
<evidence type="ECO:0000256" key="11">
    <source>
        <dbReference type="HAMAP-Rule" id="MF_01844"/>
    </source>
</evidence>
<protein>
    <recommendedName>
        <fullName evidence="11">Na(+)/H(+) antiporter NhaA</fullName>
    </recommendedName>
    <alternativeName>
        <fullName evidence="11">Sodium/proton antiporter NhaA</fullName>
    </alternativeName>
</protein>
<keyword evidence="9 11" id="KW-0472">Membrane</keyword>
<dbReference type="AlphaFoldDB" id="A0A7J5BQ47"/>
<dbReference type="GO" id="GO:0006885">
    <property type="term" value="P:regulation of pH"/>
    <property type="evidence" value="ECO:0007669"/>
    <property type="project" value="UniProtKB-UniRule"/>
</dbReference>
<keyword evidence="5 11" id="KW-0812">Transmembrane</keyword>
<feature type="transmembrane region" description="Helical" evidence="11">
    <location>
        <begin position="138"/>
        <end position="157"/>
    </location>
</feature>
<dbReference type="EMBL" id="WBJZ01000014">
    <property type="protein sequence ID" value="KAB1655668.1"/>
    <property type="molecule type" value="Genomic_DNA"/>
</dbReference>
<accession>A0A7J5BQ47</accession>
<feature type="transmembrane region" description="Helical" evidence="11">
    <location>
        <begin position="339"/>
        <end position="361"/>
    </location>
</feature>
<dbReference type="RefSeq" id="WP_158041055.1">
    <property type="nucleotide sequence ID" value="NZ_JACCFV010000001.1"/>
</dbReference>
<comment type="subcellular location">
    <subcellularLocation>
        <location evidence="1">Cell inner membrane</location>
        <topology evidence="1">Multi-pass membrane protein</topology>
    </subcellularLocation>
    <subcellularLocation>
        <location evidence="11">Cell membrane</location>
        <topology evidence="11">Multi-pass membrane protein</topology>
    </subcellularLocation>
</comment>
<dbReference type="Pfam" id="PF06965">
    <property type="entry name" value="Na_H_antiport_1"/>
    <property type="match status" value="1"/>
</dbReference>
<feature type="transmembrane region" description="Helical" evidence="11">
    <location>
        <begin position="276"/>
        <end position="298"/>
    </location>
</feature>
<evidence type="ECO:0000256" key="10">
    <source>
        <dbReference type="ARBA" id="ARBA00023201"/>
    </source>
</evidence>
<keyword evidence="13" id="KW-1185">Reference proteome</keyword>
<comment type="catalytic activity">
    <reaction evidence="11">
        <text>Na(+)(in) + 2 H(+)(out) = Na(+)(out) + 2 H(+)(in)</text>
        <dbReference type="Rhea" id="RHEA:29251"/>
        <dbReference type="ChEBI" id="CHEBI:15378"/>
        <dbReference type="ChEBI" id="CHEBI:29101"/>
    </reaction>
</comment>
<dbReference type="PANTHER" id="PTHR30341:SF0">
    <property type="entry name" value="NA(+)_H(+) ANTIPORTER NHAA"/>
    <property type="match status" value="1"/>
</dbReference>
<dbReference type="GO" id="GO:0015385">
    <property type="term" value="F:sodium:proton antiporter activity"/>
    <property type="evidence" value="ECO:0007669"/>
    <property type="project" value="UniProtKB-UniRule"/>
</dbReference>
<comment type="similarity">
    <text evidence="11">Belongs to the NhaA Na(+)/H(+) (TC 2.A.33) antiporter family.</text>
</comment>
<feature type="transmembrane region" description="Helical" evidence="11">
    <location>
        <begin position="21"/>
        <end position="43"/>
    </location>
</feature>
<dbReference type="OrthoDB" id="9808135at2"/>
<evidence type="ECO:0000256" key="8">
    <source>
        <dbReference type="ARBA" id="ARBA00023065"/>
    </source>
</evidence>
<proteinExistence type="inferred from homology"/>
<evidence type="ECO:0000313" key="12">
    <source>
        <dbReference type="EMBL" id="KAB1655668.1"/>
    </source>
</evidence>
<feature type="transmembrane region" description="Helical" evidence="11">
    <location>
        <begin position="304"/>
        <end position="327"/>
    </location>
</feature>
<evidence type="ECO:0000256" key="6">
    <source>
        <dbReference type="ARBA" id="ARBA00022989"/>
    </source>
</evidence>
<keyword evidence="2 11" id="KW-0813">Transport</keyword>
<comment type="function">
    <text evidence="11">Na(+)/H(+) antiporter that extrudes sodium in exchange for external protons.</text>
</comment>
<keyword evidence="3 11" id="KW-0050">Antiport</keyword>
<gene>
    <name evidence="11 12" type="primary">nhaA</name>
    <name evidence="12" type="ORF">F8O01_11755</name>
</gene>
<sequence length="420" mass="43543">MSPIRTARPAPTTRWGRLLDRLASQSLGGTILLAAAVVALVLANSPLAGGYTALRDTHLGIPALGLDLSIGHWAADGVLAIFFVVVGMELKREFVTGSLRDPRAAALPIAAAVGGMLVPAGVYALVVVIAGVDALRGVAIPVATDIAFALGLVAVAGRGLPSAFRVFLLTLAIVDDLLGILVIAIGYTDGVDLVWLVVSLVAVAAAWFVMHRGIGAWWILVPLGLVAWYGMYRSGVHATISGVLLGLCVPAKPIGRDEVSMAEHMERGWTVVSQAIALPVFAFFAAGVPLTAGGSFTATVSDPVFVAVALALVVGKPLGIVTVVALLRRLPAFRLDPGLRFGDVVALGALAGIGFTVSLLIGELAFRDDPAHLEVAHLGVIAGSLVSAVIGIVLLRLRSTRHAIEQRAAREGGDTHDEER</sequence>
<evidence type="ECO:0000256" key="3">
    <source>
        <dbReference type="ARBA" id="ARBA00022449"/>
    </source>
</evidence>
<feature type="transmembrane region" description="Helical" evidence="11">
    <location>
        <begin position="107"/>
        <end position="132"/>
    </location>
</feature>
<keyword evidence="10 11" id="KW-0739">Sodium transport</keyword>
<dbReference type="InterPro" id="IPR004670">
    <property type="entry name" value="NhaA"/>
</dbReference>
<dbReference type="HAMAP" id="MF_01844">
    <property type="entry name" value="NhaA"/>
    <property type="match status" value="1"/>
</dbReference>
<keyword evidence="6 11" id="KW-1133">Transmembrane helix</keyword>
<feature type="transmembrane region" description="Helical" evidence="11">
    <location>
        <begin position="164"/>
        <end position="187"/>
    </location>
</feature>
<feature type="transmembrane region" description="Helical" evidence="11">
    <location>
        <begin position="63"/>
        <end position="86"/>
    </location>
</feature>
<evidence type="ECO:0000313" key="13">
    <source>
        <dbReference type="Proteomes" id="UP000467240"/>
    </source>
</evidence>